<dbReference type="InterPro" id="IPR013783">
    <property type="entry name" value="Ig-like_fold"/>
</dbReference>
<dbReference type="GO" id="GO:0005975">
    <property type="term" value="P:carbohydrate metabolic process"/>
    <property type="evidence" value="ECO:0007669"/>
    <property type="project" value="UniProtKB-ARBA"/>
</dbReference>
<dbReference type="Pfam" id="PF05345">
    <property type="entry name" value="He_PIG"/>
    <property type="match status" value="1"/>
</dbReference>
<dbReference type="Gene3D" id="3.40.50.12090">
    <property type="match status" value="2"/>
</dbReference>
<keyword evidence="4" id="KW-1185">Reference proteome</keyword>
<evidence type="ECO:0000256" key="2">
    <source>
        <dbReference type="SAM" id="SignalP"/>
    </source>
</evidence>
<dbReference type="GO" id="GO:0016020">
    <property type="term" value="C:membrane"/>
    <property type="evidence" value="ECO:0007669"/>
    <property type="project" value="InterPro"/>
</dbReference>
<dbReference type="InterPro" id="IPR011044">
    <property type="entry name" value="Quino_amine_DH_bsu"/>
</dbReference>
<dbReference type="Proteomes" id="UP000474967">
    <property type="component" value="Unassembled WGS sequence"/>
</dbReference>
<keyword evidence="2" id="KW-0732">Signal</keyword>
<comment type="caution">
    <text evidence="3">The sequence shown here is derived from an EMBL/GenBank/DDBJ whole genome shotgun (WGS) entry which is preliminary data.</text>
</comment>
<dbReference type="SUPFAM" id="SSF49313">
    <property type="entry name" value="Cadherin-like"/>
    <property type="match status" value="1"/>
</dbReference>
<feature type="region of interest" description="Disordered" evidence="1">
    <location>
        <begin position="28"/>
        <end position="48"/>
    </location>
</feature>
<proteinExistence type="predicted"/>
<dbReference type="Gene3D" id="2.60.40.10">
    <property type="entry name" value="Immunoglobulins"/>
    <property type="match status" value="1"/>
</dbReference>
<evidence type="ECO:0000256" key="1">
    <source>
        <dbReference type="SAM" id="MobiDB-lite"/>
    </source>
</evidence>
<feature type="signal peptide" evidence="2">
    <location>
        <begin position="1"/>
        <end position="21"/>
    </location>
</feature>
<dbReference type="Gene3D" id="2.130.10.10">
    <property type="entry name" value="YVTN repeat-like/Quinoprotein amine dehydrogenase"/>
    <property type="match status" value="1"/>
</dbReference>
<dbReference type="InterPro" id="IPR015943">
    <property type="entry name" value="WD40/YVTN_repeat-like_dom_sf"/>
</dbReference>
<dbReference type="Pfam" id="PF04122">
    <property type="entry name" value="CW_binding_2"/>
    <property type="match status" value="3"/>
</dbReference>
<dbReference type="InterPro" id="IPR007253">
    <property type="entry name" value="Cell_wall-bd_2"/>
</dbReference>
<dbReference type="EMBL" id="JAAGWY010000001">
    <property type="protein sequence ID" value="NEN05327.1"/>
    <property type="molecule type" value="Genomic_DNA"/>
</dbReference>
<sequence>MKSALSLLVTTLLLASVLAVAVPEAAHASPPPQLVQTDSIPSPGPGTDGLAVNSGNGVIYAESQSLDAIIEINGYTAQTIRTIHTSFSITGLNDLKVDTTTNDVYVTGNDHTMEVFNGASGAKIASVSLPTNGTAQDIAVDSSANRIYVLVAGTVVVVDGATDLVVASIPVAGATAGIAVDETTGHVYALSTVATSWPSSIPLVVSVIDPVSDSVTTTYNVPYNATRIAVDSGAGDIYVGTTTQLEALNLSTGAVVWTAPLSTYTFVLDRASHTLYVAQSGPVIKEIDGSTGAVVASIPVKSVAAPAAVDEHTGNVYALGDSMASYPITVLSSPISITSAAPAASIMSSTTFSTTVTATATTSVAFTVTSGALPPGLTLDPSTGILSGIPYLGGKFTYSVTARDAIGGATTASYTQSVTADVAVDRVAGGDRFATGVAISKNAFPNGAKVVFIANGLNFPDALSAGPAAASLGGPVLLTGPDSLPGVVAKEITRLSPARIVVVGGTGVVSDALFAKLRTMAATVERWAGASRYATSAAIVRNAFKSGASTIFLASGNGYPDALSAASVASALGIPVLLVNGSSAHVDAATLSTLRSLSTSTVYLAGGTASISDGVAQDLANVMGGNVYRFSGGDRFRTSQVLNEAAYDTDGTNTSNPRSPTVFLVSGLGFPDGLSAGPWAGGVVDAPLYLVPGTCVPNQVLADIHGLGATEVVLIGGTGALSEAVATLTPC</sequence>
<reference evidence="3 4" key="1">
    <citation type="journal article" date="2014" name="J. Microbiol.">
        <title>Diaminobutyricibacter tongyongensis gen. nov., sp. nov. and Homoserinibacter gongjuensis gen. nov., sp. nov. belong to the family Microbacteriaceae.</title>
        <authorList>
            <person name="Kim S.J."/>
            <person name="Ahn J.H."/>
            <person name="Weon H.Y."/>
            <person name="Hamada M."/>
            <person name="Suzuki K."/>
            <person name="Kwon S.W."/>
        </authorList>
    </citation>
    <scope>NUCLEOTIDE SEQUENCE [LARGE SCALE GENOMIC DNA]</scope>
    <source>
        <strain evidence="3 4">NBRC 108724</strain>
    </source>
</reference>
<dbReference type="GO" id="GO:0005509">
    <property type="term" value="F:calcium ion binding"/>
    <property type="evidence" value="ECO:0007669"/>
    <property type="project" value="InterPro"/>
</dbReference>
<name>A0A6L9XVS2_9MICO</name>
<protein>
    <recommendedName>
        <fullName evidence="5">Cell wall-binding repeat-containing protein</fullName>
    </recommendedName>
</protein>
<evidence type="ECO:0000313" key="4">
    <source>
        <dbReference type="Proteomes" id="UP000474967"/>
    </source>
</evidence>
<organism evidence="3 4">
    <name type="scientific">Leifsonia tongyongensis</name>
    <dbReference type="NCBI Taxonomy" id="1268043"/>
    <lineage>
        <taxon>Bacteria</taxon>
        <taxon>Bacillati</taxon>
        <taxon>Actinomycetota</taxon>
        <taxon>Actinomycetes</taxon>
        <taxon>Micrococcales</taxon>
        <taxon>Microbacteriaceae</taxon>
        <taxon>Leifsonia</taxon>
    </lineage>
</organism>
<dbReference type="PANTHER" id="PTHR30032">
    <property type="entry name" value="N-ACETYLMURAMOYL-L-ALANINE AMIDASE-RELATED"/>
    <property type="match status" value="1"/>
</dbReference>
<gene>
    <name evidence="3" type="ORF">G3T36_05530</name>
</gene>
<dbReference type="PANTHER" id="PTHR30032:SF8">
    <property type="entry name" value="GERMINATION-SPECIFIC N-ACETYLMURAMOYL-L-ALANINE AMIDASE"/>
    <property type="match status" value="1"/>
</dbReference>
<dbReference type="InterPro" id="IPR015919">
    <property type="entry name" value="Cadherin-like_sf"/>
</dbReference>
<feature type="chain" id="PRO_5038688184" description="Cell wall-binding repeat-containing protein" evidence="2">
    <location>
        <begin position="22"/>
        <end position="731"/>
    </location>
</feature>
<accession>A0A6L9XVS2</accession>
<dbReference type="RefSeq" id="WP_163288555.1">
    <property type="nucleotide sequence ID" value="NZ_JAAGWY010000001.1"/>
</dbReference>
<evidence type="ECO:0008006" key="5">
    <source>
        <dbReference type="Google" id="ProtNLM"/>
    </source>
</evidence>
<dbReference type="SUPFAM" id="SSF50969">
    <property type="entry name" value="YVTN repeat-like/Quinoprotein amine dehydrogenase"/>
    <property type="match status" value="1"/>
</dbReference>
<evidence type="ECO:0000313" key="3">
    <source>
        <dbReference type="EMBL" id="NEN05327.1"/>
    </source>
</evidence>
<dbReference type="InterPro" id="IPR051922">
    <property type="entry name" value="Bact_Sporulation_Assoc"/>
</dbReference>
<dbReference type="AlphaFoldDB" id="A0A6L9XVS2"/>